<evidence type="ECO:0000313" key="7">
    <source>
        <dbReference type="EMBL" id="MXR40764.1"/>
    </source>
</evidence>
<evidence type="ECO:0000256" key="2">
    <source>
        <dbReference type="ARBA" id="ARBA00006962"/>
    </source>
</evidence>
<accession>A0A6B0SPC6</accession>
<dbReference type="InterPro" id="IPR039042">
    <property type="entry name" value="Alg13-like"/>
</dbReference>
<dbReference type="PANTHER" id="PTHR12867">
    <property type="entry name" value="GLYCOSYL TRANSFERASE-RELATED"/>
    <property type="match status" value="1"/>
</dbReference>
<keyword evidence="8" id="KW-1185">Reference proteome</keyword>
<protein>
    <submittedName>
        <fullName evidence="7">Beta-1,4-galactosyltransferase</fullName>
    </submittedName>
</protein>
<gene>
    <name evidence="7" type="ORF">GRX01_05325</name>
</gene>
<organism evidence="7 8">
    <name type="scientific">Halobaculum saliterrae</name>
    <dbReference type="NCBI Taxonomy" id="2073113"/>
    <lineage>
        <taxon>Archaea</taxon>
        <taxon>Methanobacteriati</taxon>
        <taxon>Methanobacteriota</taxon>
        <taxon>Stenosarchaea group</taxon>
        <taxon>Halobacteria</taxon>
        <taxon>Halobacteriales</taxon>
        <taxon>Haloferacaceae</taxon>
        <taxon>Halobaculum</taxon>
    </lineage>
</organism>
<dbReference type="PANTHER" id="PTHR12867:SF6">
    <property type="entry name" value="N-ACETYLGLUCOSAMINYLDIPHOSPHODOLICHOL N-ACETYLGLUCOSAMINYLTRANSFERASE"/>
    <property type="match status" value="1"/>
</dbReference>
<dbReference type="EMBL" id="WUUS01000003">
    <property type="protein sequence ID" value="MXR40764.1"/>
    <property type="molecule type" value="Genomic_DNA"/>
</dbReference>
<comment type="caution">
    <text evidence="7">The sequence shown here is derived from an EMBL/GenBank/DDBJ whole genome shotgun (WGS) entry which is preliminary data.</text>
</comment>
<dbReference type="GO" id="GO:0006488">
    <property type="term" value="P:dolichol-linked oligosaccharide biosynthetic process"/>
    <property type="evidence" value="ECO:0007669"/>
    <property type="project" value="InterPro"/>
</dbReference>
<evidence type="ECO:0000256" key="3">
    <source>
        <dbReference type="ARBA" id="ARBA00022676"/>
    </source>
</evidence>
<dbReference type="Pfam" id="PF04101">
    <property type="entry name" value="Glyco_tran_28_C"/>
    <property type="match status" value="1"/>
</dbReference>
<reference evidence="7 8" key="1">
    <citation type="submission" date="2019-12" db="EMBL/GenBank/DDBJ databases">
        <title>Isolation and characterization of three novel carbon monoxide-oxidizing members of Halobacteria from salione crusts and soils.</title>
        <authorList>
            <person name="Myers M.R."/>
            <person name="King G.M."/>
        </authorList>
    </citation>
    <scope>NUCLEOTIDE SEQUENCE [LARGE SCALE GENOMIC DNA]</scope>
    <source>
        <strain evidence="7 8">WSA2</strain>
    </source>
</reference>
<dbReference type="AlphaFoldDB" id="A0A6B0SPC6"/>
<name>A0A6B0SPC6_9EURY</name>
<dbReference type="Proteomes" id="UP000437065">
    <property type="component" value="Unassembled WGS sequence"/>
</dbReference>
<comment type="subcellular location">
    <subcellularLocation>
        <location evidence="1">Endoplasmic reticulum</location>
    </subcellularLocation>
</comment>
<sequence length="157" mass="17538">MIFGTVGTHDQSFNRLLAGLDELADDYDEIVAQVGHSTYRPEHIQWFDFVSESKINEYYQNASVVVGHAGAGTILTALSYRKPLVLMPRRKQYDEHLDNHQLELTEALRDRDDVFVVANVDDLKGAIDKALAHTPTTSESAGELATYLSANIDQMVD</sequence>
<dbReference type="InterPro" id="IPR007235">
    <property type="entry name" value="Glyco_trans_28_C"/>
</dbReference>
<dbReference type="SUPFAM" id="SSF53756">
    <property type="entry name" value="UDP-Glycosyltransferase/glycogen phosphorylase"/>
    <property type="match status" value="1"/>
</dbReference>
<dbReference type="RefSeq" id="WP_159664216.1">
    <property type="nucleotide sequence ID" value="NZ_WUUS01000003.1"/>
</dbReference>
<keyword evidence="5" id="KW-0256">Endoplasmic reticulum</keyword>
<evidence type="ECO:0000256" key="1">
    <source>
        <dbReference type="ARBA" id="ARBA00004240"/>
    </source>
</evidence>
<keyword evidence="4 7" id="KW-0808">Transferase</keyword>
<keyword evidence="3 7" id="KW-0328">Glycosyltransferase</keyword>
<evidence type="ECO:0000256" key="4">
    <source>
        <dbReference type="ARBA" id="ARBA00022679"/>
    </source>
</evidence>
<feature type="domain" description="Glycosyl transferase family 28 C-terminal" evidence="6">
    <location>
        <begin position="2"/>
        <end position="137"/>
    </location>
</feature>
<dbReference type="GO" id="GO:0016758">
    <property type="term" value="F:hexosyltransferase activity"/>
    <property type="evidence" value="ECO:0007669"/>
    <property type="project" value="InterPro"/>
</dbReference>
<evidence type="ECO:0000313" key="8">
    <source>
        <dbReference type="Proteomes" id="UP000437065"/>
    </source>
</evidence>
<evidence type="ECO:0000259" key="6">
    <source>
        <dbReference type="Pfam" id="PF04101"/>
    </source>
</evidence>
<comment type="similarity">
    <text evidence="2">Belongs to the glycosyltransferase 28 family.</text>
</comment>
<proteinExistence type="inferred from homology"/>
<dbReference type="OrthoDB" id="134780at2157"/>
<evidence type="ECO:0000256" key="5">
    <source>
        <dbReference type="ARBA" id="ARBA00022824"/>
    </source>
</evidence>
<dbReference type="Gene3D" id="3.40.50.2000">
    <property type="entry name" value="Glycogen Phosphorylase B"/>
    <property type="match status" value="1"/>
</dbReference>